<evidence type="ECO:0000256" key="2">
    <source>
        <dbReference type="ARBA" id="ARBA00022670"/>
    </source>
</evidence>
<evidence type="ECO:0000313" key="8">
    <source>
        <dbReference type="Proteomes" id="UP000292262"/>
    </source>
</evidence>
<dbReference type="OrthoDB" id="9798386at2"/>
<keyword evidence="4 5" id="KW-0720">Serine protease</keyword>
<reference evidence="7 8" key="1">
    <citation type="submission" date="2019-02" db="EMBL/GenBank/DDBJ databases">
        <title>Genomic Encyclopedia of Type Strains, Phase IV (KMG-IV): sequencing the most valuable type-strain genomes for metagenomic binning, comparative biology and taxonomic classification.</title>
        <authorList>
            <person name="Goeker M."/>
        </authorList>
    </citation>
    <scope>NUCLEOTIDE SEQUENCE [LARGE SCALE GENOMIC DNA]</scope>
    <source>
        <strain evidence="7 8">DSM 17196</strain>
    </source>
</reference>
<dbReference type="AlphaFoldDB" id="A0A4V2F7A7"/>
<comment type="caution">
    <text evidence="7">The sequence shown here is derived from an EMBL/GenBank/DDBJ whole genome shotgun (WGS) entry which is preliminary data.</text>
</comment>
<evidence type="ECO:0000259" key="6">
    <source>
        <dbReference type="Pfam" id="PF00082"/>
    </source>
</evidence>
<feature type="active site" description="Charge relay system" evidence="5">
    <location>
        <position position="635"/>
    </location>
</feature>
<dbReference type="Proteomes" id="UP000292262">
    <property type="component" value="Unassembled WGS sequence"/>
</dbReference>
<evidence type="ECO:0000256" key="1">
    <source>
        <dbReference type="ARBA" id="ARBA00011073"/>
    </source>
</evidence>
<evidence type="ECO:0000313" key="7">
    <source>
        <dbReference type="EMBL" id="RZS99159.1"/>
    </source>
</evidence>
<dbReference type="InterPro" id="IPR050131">
    <property type="entry name" value="Peptidase_S8_subtilisin-like"/>
</dbReference>
<keyword evidence="8" id="KW-1185">Reference proteome</keyword>
<gene>
    <name evidence="7" type="ORF">EV197_0367</name>
</gene>
<dbReference type="InterPro" id="IPR000209">
    <property type="entry name" value="Peptidase_S8/S53_dom"/>
</dbReference>
<keyword evidence="3 5" id="KW-0378">Hydrolase</keyword>
<evidence type="ECO:0000256" key="4">
    <source>
        <dbReference type="ARBA" id="ARBA00022825"/>
    </source>
</evidence>
<dbReference type="SUPFAM" id="SSF52743">
    <property type="entry name" value="Subtilisin-like"/>
    <property type="match status" value="1"/>
</dbReference>
<feature type="domain" description="Peptidase S8/S53" evidence="6">
    <location>
        <begin position="236"/>
        <end position="668"/>
    </location>
</feature>
<protein>
    <submittedName>
        <fullName evidence="7">Subtilase family protein</fullName>
    </submittedName>
</protein>
<dbReference type="PROSITE" id="PS00138">
    <property type="entry name" value="SUBTILASE_SER"/>
    <property type="match status" value="1"/>
</dbReference>
<feature type="active site" description="Charge relay system" evidence="5">
    <location>
        <position position="245"/>
    </location>
</feature>
<dbReference type="InterPro" id="IPR015500">
    <property type="entry name" value="Peptidase_S8_subtilisin-rel"/>
</dbReference>
<name>A0A4V2F7A7_9FLAO</name>
<dbReference type="PANTHER" id="PTHR43806">
    <property type="entry name" value="PEPTIDASE S8"/>
    <property type="match status" value="1"/>
</dbReference>
<comment type="similarity">
    <text evidence="1 5">Belongs to the peptidase S8 family.</text>
</comment>
<dbReference type="GO" id="GO:0006508">
    <property type="term" value="P:proteolysis"/>
    <property type="evidence" value="ECO:0007669"/>
    <property type="project" value="UniProtKB-KW"/>
</dbReference>
<dbReference type="GO" id="GO:0004252">
    <property type="term" value="F:serine-type endopeptidase activity"/>
    <property type="evidence" value="ECO:0007669"/>
    <property type="project" value="UniProtKB-UniRule"/>
</dbReference>
<sequence length="714" mass="81169">MKPHLIRVVFIFFIFTSSILNAQKTTLAKHWIPFLQKIEIDVDKPTAFKFTGWVKVERHKQDSTTEARLWARVDNKDEQPGFFDNMKNRPITNDKWQKYEIKGTLLPNASSLTIGGMAYYNGMFFFDNFQLFLKDNDGFYYPVPLKNADFEHSELLKDWKSSLIANNSKLIKNFTFSIATDAQSGRQSLKIIGKNITRPLPEEKLKSWYQKDYAEDTIPGISLDKAYREVIKTRKGQEVIVAVLDTKLDIHHEDLKDQIWINTDEIPDNGIDDDNNGYVDDINGWDFLSNTKGEFVKYQYVESTRIVKAYDSIFKDKAANEIPSDLMDKYELYTKAYTAWKKEVDPEAEVKIHNMKLWKDKVNKGERVLDSIYPKMSYTSKELDSLIVSYKDNLAIQPKLKDYKEAWQNNLTQEALDEMINSLHTKQKIILNLAHNERAIPGDDVTNINDRYYGSPIVYGDVPYQHATFVSGVMGATRSNSIGINGFSVHIKLMPVVMVASGDEHDKDVALAIRYAVDNGAKVINMSWGKNLSLNQQWVNEALQYAADKDVLLVTAAGNEDTNIDKYDYYLNDHEEGKEIVDNLIVVGASTWDKENLKAQFSNYGINNVDVFAPGVDVFTTTYSKNQYGFGYGTSVSSPLVAGLAGLLRAYYPKLSAKQVKQIILASGTHYDTTILMASENGEVYQVPFSKLSKSGKVVNAYNAFLMAEKLSKN</sequence>
<dbReference type="InterPro" id="IPR036852">
    <property type="entry name" value="Peptidase_S8/S53_dom_sf"/>
</dbReference>
<evidence type="ECO:0000256" key="3">
    <source>
        <dbReference type="ARBA" id="ARBA00022801"/>
    </source>
</evidence>
<organism evidence="7 8">
    <name type="scientific">Aquimarina brevivitae</name>
    <dbReference type="NCBI Taxonomy" id="323412"/>
    <lineage>
        <taxon>Bacteria</taxon>
        <taxon>Pseudomonadati</taxon>
        <taxon>Bacteroidota</taxon>
        <taxon>Flavobacteriia</taxon>
        <taxon>Flavobacteriales</taxon>
        <taxon>Flavobacteriaceae</taxon>
        <taxon>Aquimarina</taxon>
    </lineage>
</organism>
<feature type="active site" description="Charge relay system" evidence="5">
    <location>
        <position position="466"/>
    </location>
</feature>
<dbReference type="PROSITE" id="PS51892">
    <property type="entry name" value="SUBTILASE"/>
    <property type="match status" value="1"/>
</dbReference>
<dbReference type="Gene3D" id="2.60.120.260">
    <property type="entry name" value="Galactose-binding domain-like"/>
    <property type="match status" value="1"/>
</dbReference>
<dbReference type="PRINTS" id="PR00723">
    <property type="entry name" value="SUBTILISIN"/>
</dbReference>
<keyword evidence="2 5" id="KW-0645">Protease</keyword>
<evidence type="ECO:0000256" key="5">
    <source>
        <dbReference type="PROSITE-ProRule" id="PRU01240"/>
    </source>
</evidence>
<accession>A0A4V2F7A7</accession>
<dbReference type="InterPro" id="IPR023828">
    <property type="entry name" value="Peptidase_S8_Ser-AS"/>
</dbReference>
<dbReference type="Pfam" id="PF00082">
    <property type="entry name" value="Peptidase_S8"/>
    <property type="match status" value="1"/>
</dbReference>
<dbReference type="RefSeq" id="WP_130285016.1">
    <property type="nucleotide sequence ID" value="NZ_SGXE01000001.1"/>
</dbReference>
<dbReference type="Gene3D" id="3.40.50.200">
    <property type="entry name" value="Peptidase S8/S53 domain"/>
    <property type="match status" value="2"/>
</dbReference>
<dbReference type="PANTHER" id="PTHR43806:SF11">
    <property type="entry name" value="CEREVISIN-RELATED"/>
    <property type="match status" value="1"/>
</dbReference>
<proteinExistence type="inferred from homology"/>
<dbReference type="EMBL" id="SGXE01000001">
    <property type="protein sequence ID" value="RZS99159.1"/>
    <property type="molecule type" value="Genomic_DNA"/>
</dbReference>